<dbReference type="AlphaFoldDB" id="A0A8J3NJP4"/>
<evidence type="ECO:0000313" key="2">
    <source>
        <dbReference type="EMBL" id="GIF82213.1"/>
    </source>
</evidence>
<organism evidence="2 3">
    <name type="scientific">Catellatospora bangladeshensis</name>
    <dbReference type="NCBI Taxonomy" id="310355"/>
    <lineage>
        <taxon>Bacteria</taxon>
        <taxon>Bacillati</taxon>
        <taxon>Actinomycetota</taxon>
        <taxon>Actinomycetes</taxon>
        <taxon>Micromonosporales</taxon>
        <taxon>Micromonosporaceae</taxon>
        <taxon>Catellatospora</taxon>
    </lineage>
</organism>
<dbReference type="EMBL" id="BONF01000019">
    <property type="protein sequence ID" value="GIF82213.1"/>
    <property type="molecule type" value="Genomic_DNA"/>
</dbReference>
<protein>
    <recommendedName>
        <fullName evidence="1">Suppressor of fused-like domain-containing protein</fullName>
    </recommendedName>
</protein>
<comment type="caution">
    <text evidence="2">The sequence shown here is derived from an EMBL/GenBank/DDBJ whole genome shotgun (WGS) entry which is preliminary data.</text>
</comment>
<dbReference type="RefSeq" id="WP_203747086.1">
    <property type="nucleotide sequence ID" value="NZ_BONF01000019.1"/>
</dbReference>
<dbReference type="Pfam" id="PF05076">
    <property type="entry name" value="SUFU"/>
    <property type="match status" value="1"/>
</dbReference>
<feature type="domain" description="Suppressor of fused-like" evidence="1">
    <location>
        <begin position="39"/>
        <end position="200"/>
    </location>
</feature>
<proteinExistence type="predicted"/>
<dbReference type="InterPro" id="IPR017429">
    <property type="entry name" value="Suppressor_of_fused_bac"/>
</dbReference>
<name>A0A8J3NJP4_9ACTN</name>
<dbReference type="GO" id="GO:0005737">
    <property type="term" value="C:cytoplasm"/>
    <property type="evidence" value="ECO:0007669"/>
    <property type="project" value="TreeGrafter"/>
</dbReference>
<sequence length="346" mass="36849">MTDDETYPGWDAIDAALAPLYPGVEPLHYGTMIKWRIGGPDPLDGVSVYRRDDHWHLVSFGMSELYTKEWEDPDQSGWGFEFTFRVARAPGDEDPPLWAVSLLQNLGRYVFNSGNVFGPGHHLNLNGPISLARPDTAIQAAAFAEDPELGAIDTPHGRVVFLQVVGLTLEEYAVIERWDTARLLDVLLPRLPLLVTDLDRGDLTGEPGIAAAIEEGVRRDGSSTGALFVSDVGWQSEGGVTTVRFGANAATRLAGVLGARLAYDRGLVVDGPDGAVLFRTGDAYGVAEVGDGAIEVVLPAGAAVALAETLRPVAGTYTVPGAPGLVVRIVRSQIRDADGNVVAEIG</sequence>
<dbReference type="InterPro" id="IPR020941">
    <property type="entry name" value="SUFU-like_domain"/>
</dbReference>
<dbReference type="PANTHER" id="PTHR10928:SF2">
    <property type="entry name" value="SUPPRESSOR OF FUSED HOMOLOG"/>
    <property type="match status" value="1"/>
</dbReference>
<dbReference type="PANTHER" id="PTHR10928">
    <property type="entry name" value="SUPPRESSOR OF FUSED"/>
    <property type="match status" value="1"/>
</dbReference>
<accession>A0A8J3NJP4</accession>
<evidence type="ECO:0000259" key="1">
    <source>
        <dbReference type="Pfam" id="PF05076"/>
    </source>
</evidence>
<evidence type="ECO:0000313" key="3">
    <source>
        <dbReference type="Proteomes" id="UP000601223"/>
    </source>
</evidence>
<dbReference type="SUPFAM" id="SSF103359">
    <property type="entry name" value="Suppressor of Fused, N-terminal domain"/>
    <property type="match status" value="1"/>
</dbReference>
<gene>
    <name evidence="2" type="ORF">Cba03nite_35620</name>
</gene>
<dbReference type="InterPro" id="IPR007768">
    <property type="entry name" value="Suppressor_of_fused"/>
</dbReference>
<reference evidence="2 3" key="1">
    <citation type="submission" date="2021-01" db="EMBL/GenBank/DDBJ databases">
        <title>Whole genome shotgun sequence of Catellatospora bangladeshensis NBRC 107357.</title>
        <authorList>
            <person name="Komaki H."/>
            <person name="Tamura T."/>
        </authorList>
    </citation>
    <scope>NUCLEOTIDE SEQUENCE [LARGE SCALE GENOMIC DNA]</scope>
    <source>
        <strain evidence="2 3">NBRC 107357</strain>
    </source>
</reference>
<keyword evidence="3" id="KW-1185">Reference proteome</keyword>
<dbReference type="Proteomes" id="UP000601223">
    <property type="component" value="Unassembled WGS sequence"/>
</dbReference>
<dbReference type="InterPro" id="IPR037181">
    <property type="entry name" value="SUFU_N"/>
</dbReference>
<dbReference type="PIRSF" id="PIRSF038192">
    <property type="entry name" value="Txn_reg_BtrU_prd"/>
    <property type="match status" value="1"/>
</dbReference>